<sequence>MSTAIFRRALTPRATASTTVSLSSISSSPPTPDTSAVSTTVSILTHHRRKSRWSTLLSLFPNGFTPSQTSKILLKIRNNPHLALRFFLFTTRRCHSLSSLHSYSTIIHILARGRQKTRAKSLIKSAIREFDLMGVEDSREFSGKKCKVFKALVESYRVCDSAPFVFDLLIVSLLEMNKLDPCIDIVRMLHNRGVYVNVGTCNELISSALKTRDCFFGYDLYKELFGCEKGKLVPNVHVFNELMLSFHRNGLLDMVEEVWIEMVKSNCDPNAYSYSILMEGYCEKGDLEKAEKVWEELRVKGLNPDVVGYNTLIGGYCRMGEVGKGEELYREMGLRGVEGTCVTYEHLIGGYCLAGDADSAMLLYNDMRRKGFITDNSTVDSLVRVLCCKRSVLEAFEFFKIAMKNADFVARESSYELLIKGLCDEGKTEEALKLQAQMAGKGFRPKSHVYGAFIDGYLKIGKADEAESLRKEMMDM</sequence>
<evidence type="ECO:0008006" key="5">
    <source>
        <dbReference type="Google" id="ProtNLM"/>
    </source>
</evidence>
<dbReference type="Gramene" id="AUR62011385-RA">
    <property type="protein sequence ID" value="AUR62011385-RA:cds"/>
    <property type="gene ID" value="AUR62011385"/>
</dbReference>
<reference evidence="3" key="1">
    <citation type="journal article" date="2017" name="Nature">
        <title>The genome of Chenopodium quinoa.</title>
        <authorList>
            <person name="Jarvis D.E."/>
            <person name="Ho Y.S."/>
            <person name="Lightfoot D.J."/>
            <person name="Schmoeckel S.M."/>
            <person name="Li B."/>
            <person name="Borm T.J.A."/>
            <person name="Ohyanagi H."/>
            <person name="Mineta K."/>
            <person name="Michell C.T."/>
            <person name="Saber N."/>
            <person name="Kharbatia N.M."/>
            <person name="Rupper R.R."/>
            <person name="Sharp A.R."/>
            <person name="Dally N."/>
            <person name="Boughton B.A."/>
            <person name="Woo Y.H."/>
            <person name="Gao G."/>
            <person name="Schijlen E.G.W.M."/>
            <person name="Guo X."/>
            <person name="Momin A.A."/>
            <person name="Negrao S."/>
            <person name="Al-Babili S."/>
            <person name="Gehring C."/>
            <person name="Roessner U."/>
            <person name="Jung C."/>
            <person name="Murphy K."/>
            <person name="Arold S.T."/>
            <person name="Gojobori T."/>
            <person name="van der Linden C.G."/>
            <person name="van Loo E.N."/>
            <person name="Jellen E.N."/>
            <person name="Maughan P.J."/>
            <person name="Tester M."/>
        </authorList>
    </citation>
    <scope>NUCLEOTIDE SEQUENCE [LARGE SCALE GENOMIC DNA]</scope>
    <source>
        <strain evidence="3">cv. PI 614886</strain>
    </source>
</reference>
<dbReference type="Pfam" id="PF13041">
    <property type="entry name" value="PPR_2"/>
    <property type="match status" value="2"/>
</dbReference>
<name>A0A803LDX9_CHEQI</name>
<evidence type="ECO:0000256" key="1">
    <source>
        <dbReference type="ARBA" id="ARBA00022737"/>
    </source>
</evidence>
<feature type="repeat" description="PPR" evidence="2">
    <location>
        <begin position="305"/>
        <end position="339"/>
    </location>
</feature>
<dbReference type="Gene3D" id="1.25.40.10">
    <property type="entry name" value="Tetratricopeptide repeat domain"/>
    <property type="match status" value="3"/>
</dbReference>
<dbReference type="SUPFAM" id="SSF81901">
    <property type="entry name" value="HCP-like"/>
    <property type="match status" value="1"/>
</dbReference>
<dbReference type="NCBIfam" id="TIGR00756">
    <property type="entry name" value="PPR"/>
    <property type="match status" value="5"/>
</dbReference>
<dbReference type="InterPro" id="IPR011990">
    <property type="entry name" value="TPR-like_helical_dom_sf"/>
</dbReference>
<dbReference type="PANTHER" id="PTHR45613">
    <property type="entry name" value="PENTATRICOPEPTIDE REPEAT-CONTAINING PROTEIN"/>
    <property type="match status" value="1"/>
</dbReference>
<dbReference type="OrthoDB" id="185373at2759"/>
<dbReference type="EnsemblPlants" id="AUR62011385-RA">
    <property type="protein sequence ID" value="AUR62011385-RA:cds"/>
    <property type="gene ID" value="AUR62011385"/>
</dbReference>
<feature type="repeat" description="PPR" evidence="2">
    <location>
        <begin position="446"/>
        <end position="476"/>
    </location>
</feature>
<dbReference type="Pfam" id="PF01535">
    <property type="entry name" value="PPR"/>
    <property type="match status" value="2"/>
</dbReference>
<keyword evidence="4" id="KW-1185">Reference proteome</keyword>
<feature type="repeat" description="PPR" evidence="2">
    <location>
        <begin position="235"/>
        <end position="269"/>
    </location>
</feature>
<dbReference type="Proteomes" id="UP000596660">
    <property type="component" value="Unplaced"/>
</dbReference>
<dbReference type="RefSeq" id="XP_021731659.1">
    <property type="nucleotide sequence ID" value="XM_021875967.1"/>
</dbReference>
<feature type="repeat" description="PPR" evidence="2">
    <location>
        <begin position="340"/>
        <end position="374"/>
    </location>
</feature>
<accession>A0A803LDX9</accession>
<dbReference type="GeneID" id="110698523"/>
<evidence type="ECO:0000313" key="3">
    <source>
        <dbReference type="EnsemblPlants" id="AUR62011385-RA:cds"/>
    </source>
</evidence>
<dbReference type="KEGG" id="cqi:110698523"/>
<dbReference type="InterPro" id="IPR002885">
    <property type="entry name" value="PPR_rpt"/>
</dbReference>
<evidence type="ECO:0000256" key="2">
    <source>
        <dbReference type="PROSITE-ProRule" id="PRU00708"/>
    </source>
</evidence>
<gene>
    <name evidence="3" type="primary">LOC110698523</name>
</gene>
<dbReference type="AlphaFoldDB" id="A0A803LDX9"/>
<dbReference type="PROSITE" id="PS51375">
    <property type="entry name" value="PPR"/>
    <property type="match status" value="6"/>
</dbReference>
<organism evidence="3 4">
    <name type="scientific">Chenopodium quinoa</name>
    <name type="common">Quinoa</name>
    <dbReference type="NCBI Taxonomy" id="63459"/>
    <lineage>
        <taxon>Eukaryota</taxon>
        <taxon>Viridiplantae</taxon>
        <taxon>Streptophyta</taxon>
        <taxon>Embryophyta</taxon>
        <taxon>Tracheophyta</taxon>
        <taxon>Spermatophyta</taxon>
        <taxon>Magnoliopsida</taxon>
        <taxon>eudicotyledons</taxon>
        <taxon>Gunneridae</taxon>
        <taxon>Pentapetalae</taxon>
        <taxon>Caryophyllales</taxon>
        <taxon>Chenopodiaceae</taxon>
        <taxon>Chenopodioideae</taxon>
        <taxon>Atripliceae</taxon>
        <taxon>Chenopodium</taxon>
    </lineage>
</organism>
<dbReference type="PANTHER" id="PTHR45613:SF207">
    <property type="entry name" value="OS08G0300700 PROTEIN"/>
    <property type="match status" value="1"/>
</dbReference>
<keyword evidence="1" id="KW-0677">Repeat</keyword>
<feature type="repeat" description="PPR" evidence="2">
    <location>
        <begin position="411"/>
        <end position="445"/>
    </location>
</feature>
<dbReference type="OMA" id="TYRECDS"/>
<feature type="repeat" description="PPR" evidence="2">
    <location>
        <begin position="270"/>
        <end position="304"/>
    </location>
</feature>
<reference evidence="3" key="2">
    <citation type="submission" date="2021-03" db="UniProtKB">
        <authorList>
            <consortium name="EnsemblPlants"/>
        </authorList>
    </citation>
    <scope>IDENTIFICATION</scope>
</reference>
<protein>
    <recommendedName>
        <fullName evidence="5">Pentatricopeptide repeat-containing protein</fullName>
    </recommendedName>
</protein>
<proteinExistence type="predicted"/>
<evidence type="ECO:0000313" key="4">
    <source>
        <dbReference type="Proteomes" id="UP000596660"/>
    </source>
</evidence>